<feature type="region of interest" description="Disordered" evidence="1">
    <location>
        <begin position="1"/>
        <end position="23"/>
    </location>
</feature>
<evidence type="ECO:0008006" key="4">
    <source>
        <dbReference type="Google" id="ProtNLM"/>
    </source>
</evidence>
<dbReference type="RefSeq" id="XP_001799806.1">
    <property type="nucleotide sequence ID" value="XM_001799754.1"/>
</dbReference>
<dbReference type="InterPro" id="IPR038883">
    <property type="entry name" value="AN11006-like"/>
</dbReference>
<organism evidence="2 3">
    <name type="scientific">Phaeosphaeria nodorum (strain SN15 / ATCC MYA-4574 / FGSC 10173)</name>
    <name type="common">Glume blotch fungus</name>
    <name type="synonym">Parastagonospora nodorum</name>
    <dbReference type="NCBI Taxonomy" id="321614"/>
    <lineage>
        <taxon>Eukaryota</taxon>
        <taxon>Fungi</taxon>
        <taxon>Dikarya</taxon>
        <taxon>Ascomycota</taxon>
        <taxon>Pezizomycotina</taxon>
        <taxon>Dothideomycetes</taxon>
        <taxon>Pleosporomycetidae</taxon>
        <taxon>Pleosporales</taxon>
        <taxon>Pleosporineae</taxon>
        <taxon>Phaeosphaeriaceae</taxon>
        <taxon>Parastagonospora</taxon>
    </lineage>
</organism>
<gene>
    <name evidence="2" type="ORF">JI435_095160</name>
</gene>
<name>A0A7U2EPB3_PHANO</name>
<dbReference type="PANTHER" id="PTHR42085:SF1">
    <property type="entry name" value="F-BOX DOMAIN-CONTAINING PROTEIN"/>
    <property type="match status" value="1"/>
</dbReference>
<evidence type="ECO:0000313" key="2">
    <source>
        <dbReference type="EMBL" id="QRC90097.1"/>
    </source>
</evidence>
<sequence>MAKTLGRLQRLKKRRQDSEAQSTPTPLLLALPAEIRNLIYEFALTRDEVRVHWVTGTTRLRLKPELRVSSNPKASINQLKFVSRQLYQETAGTELKYNRVVFDDSSPSASTKRFFRFVTSCSAPKLQWLRQVVIEEKSNKEDESTMDWVRDNVHSILTLLDFCSKNPQITVLYRIPRFQIFCSIPEHNECYHGLQFLHTGIFLALAFHGKDYLSLVPGYKSSNAQVYDQLLSQTLGSSRAAFIGFHGRADNLCLMPRWDIWEENEFMGQTLQNWSHVAHTPSLLPPGGCDKWLQFAKSWMEKGV</sequence>
<dbReference type="PANTHER" id="PTHR42085">
    <property type="entry name" value="F-BOX DOMAIN-CONTAINING PROTEIN"/>
    <property type="match status" value="1"/>
</dbReference>
<reference evidence="3" key="1">
    <citation type="journal article" date="2021" name="BMC Genomics">
        <title>Chromosome-level genome assembly and manually-curated proteome of model necrotroph Parastagonospora nodorum Sn15 reveals a genome-wide trove of candidate effector homologs, and redundancy of virulence-related functions within an accessory chromosome.</title>
        <authorList>
            <person name="Bertazzoni S."/>
            <person name="Jones D.A.B."/>
            <person name="Phan H.T."/>
            <person name="Tan K.-C."/>
            <person name="Hane J.K."/>
        </authorList>
    </citation>
    <scope>NUCLEOTIDE SEQUENCE [LARGE SCALE GENOMIC DNA]</scope>
    <source>
        <strain evidence="3">SN15 / ATCC MYA-4574 / FGSC 10173)</strain>
    </source>
</reference>
<evidence type="ECO:0000313" key="3">
    <source>
        <dbReference type="Proteomes" id="UP000663193"/>
    </source>
</evidence>
<keyword evidence="3" id="KW-1185">Reference proteome</keyword>
<protein>
    <recommendedName>
        <fullName evidence="4">F-box domain-containing protein</fullName>
    </recommendedName>
</protein>
<dbReference type="KEGG" id="pno:SNOG_09516"/>
<accession>A0A7U2EPB3</accession>
<dbReference type="OrthoDB" id="4790878at2759"/>
<dbReference type="EMBL" id="CP069023">
    <property type="protein sequence ID" value="QRC90097.1"/>
    <property type="molecule type" value="Genomic_DNA"/>
</dbReference>
<evidence type="ECO:0000256" key="1">
    <source>
        <dbReference type="SAM" id="MobiDB-lite"/>
    </source>
</evidence>
<dbReference type="Proteomes" id="UP000663193">
    <property type="component" value="Chromosome 1"/>
</dbReference>
<proteinExistence type="predicted"/>
<dbReference type="AlphaFoldDB" id="A0A7U2EPB3"/>
<dbReference type="VEuPathDB" id="FungiDB:JI435_095160"/>